<dbReference type="EMBL" id="AUZY01008658">
    <property type="protein sequence ID" value="EQD45209.1"/>
    <property type="molecule type" value="Genomic_DNA"/>
</dbReference>
<accession>T1AWX3</accession>
<organism evidence="2">
    <name type="scientific">mine drainage metagenome</name>
    <dbReference type="NCBI Taxonomy" id="410659"/>
    <lineage>
        <taxon>unclassified sequences</taxon>
        <taxon>metagenomes</taxon>
        <taxon>ecological metagenomes</taxon>
    </lineage>
</organism>
<reference evidence="2" key="1">
    <citation type="submission" date="2013-08" db="EMBL/GenBank/DDBJ databases">
        <authorList>
            <person name="Mendez C."/>
            <person name="Richter M."/>
            <person name="Ferrer M."/>
            <person name="Sanchez J."/>
        </authorList>
    </citation>
    <scope>NUCLEOTIDE SEQUENCE</scope>
</reference>
<name>T1AWX3_9ZZZZ</name>
<dbReference type="Pfam" id="PF09863">
    <property type="entry name" value="DUF2090"/>
    <property type="match status" value="1"/>
</dbReference>
<feature type="non-terminal residue" evidence="2">
    <location>
        <position position="155"/>
    </location>
</feature>
<gene>
    <name evidence="2" type="ORF">B1B_13160</name>
</gene>
<protein>
    <submittedName>
        <fullName evidence="2">IolC protein</fullName>
    </submittedName>
</protein>
<dbReference type="InterPro" id="IPR018659">
    <property type="entry name" value="DUF2090"/>
</dbReference>
<reference evidence="2" key="2">
    <citation type="journal article" date="2014" name="ISME J.">
        <title>Microbial stratification in low pH oxic and suboxic macroscopic growths along an acid mine drainage.</title>
        <authorList>
            <person name="Mendez-Garcia C."/>
            <person name="Mesa V."/>
            <person name="Sprenger R.R."/>
            <person name="Richter M."/>
            <person name="Diez M.S."/>
            <person name="Solano J."/>
            <person name="Bargiela R."/>
            <person name="Golyshina O.V."/>
            <person name="Manteca A."/>
            <person name="Ramos J.L."/>
            <person name="Gallego J.R."/>
            <person name="Llorente I."/>
            <person name="Martins Dos Santos V.A."/>
            <person name="Jensen O.N."/>
            <person name="Pelaez A.I."/>
            <person name="Sanchez J."/>
            <person name="Ferrer M."/>
        </authorList>
    </citation>
    <scope>NUCLEOTIDE SEQUENCE</scope>
</reference>
<dbReference type="AlphaFoldDB" id="T1AWX3"/>
<comment type="caution">
    <text evidence="2">The sequence shown here is derived from an EMBL/GenBank/DDBJ whole genome shotgun (WGS) entry which is preliminary data.</text>
</comment>
<proteinExistence type="predicted"/>
<evidence type="ECO:0000259" key="1">
    <source>
        <dbReference type="Pfam" id="PF09863"/>
    </source>
</evidence>
<feature type="domain" description="DUF2090" evidence="1">
    <location>
        <begin position="1"/>
        <end position="153"/>
    </location>
</feature>
<sequence length="155" mass="16677">GSPVLEAESGSGRWLARAIDVARSRPVQVDGEPEVAAMLHTWPADEVVKVIAYWHPADPPEMADAQRRVLVRLQSACDLSGHELLVELQSPAGASFGPGDVATVVTDLYGAGLHPDWWKLPPTADVTSWQQVGEVVRSFDPHCRGLLVLGHESSA</sequence>
<dbReference type="Gene3D" id="3.20.20.70">
    <property type="entry name" value="Aldolase class I"/>
    <property type="match status" value="1"/>
</dbReference>
<dbReference type="InterPro" id="IPR013785">
    <property type="entry name" value="Aldolase_TIM"/>
</dbReference>
<feature type="non-terminal residue" evidence="2">
    <location>
        <position position="1"/>
    </location>
</feature>
<evidence type="ECO:0000313" key="2">
    <source>
        <dbReference type="EMBL" id="EQD45209.1"/>
    </source>
</evidence>